<organism evidence="1 2">
    <name type="scientific">Boeremia exigua</name>
    <dbReference type="NCBI Taxonomy" id="749465"/>
    <lineage>
        <taxon>Eukaryota</taxon>
        <taxon>Fungi</taxon>
        <taxon>Dikarya</taxon>
        <taxon>Ascomycota</taxon>
        <taxon>Pezizomycotina</taxon>
        <taxon>Dothideomycetes</taxon>
        <taxon>Pleosporomycetidae</taxon>
        <taxon>Pleosporales</taxon>
        <taxon>Pleosporineae</taxon>
        <taxon>Didymellaceae</taxon>
        <taxon>Boeremia</taxon>
    </lineage>
</organism>
<evidence type="ECO:0000313" key="1">
    <source>
        <dbReference type="EMBL" id="KAJ8115110.1"/>
    </source>
</evidence>
<dbReference type="Proteomes" id="UP001153331">
    <property type="component" value="Unassembled WGS sequence"/>
</dbReference>
<comment type="caution">
    <text evidence="1">The sequence shown here is derived from an EMBL/GenBank/DDBJ whole genome shotgun (WGS) entry which is preliminary data.</text>
</comment>
<accession>A0ACC2IIS3</accession>
<reference evidence="1" key="1">
    <citation type="submission" date="2022-11" db="EMBL/GenBank/DDBJ databases">
        <title>Genome Sequence of Boeremia exigua.</title>
        <authorList>
            <person name="Buettner E."/>
        </authorList>
    </citation>
    <scope>NUCLEOTIDE SEQUENCE</scope>
    <source>
        <strain evidence="1">CU02</strain>
    </source>
</reference>
<protein>
    <submittedName>
        <fullName evidence="1">Uncharacterized protein</fullName>
    </submittedName>
</protein>
<dbReference type="EMBL" id="JAPHNI010000157">
    <property type="protein sequence ID" value="KAJ8115110.1"/>
    <property type="molecule type" value="Genomic_DNA"/>
</dbReference>
<evidence type="ECO:0000313" key="2">
    <source>
        <dbReference type="Proteomes" id="UP001153331"/>
    </source>
</evidence>
<name>A0ACC2IIS3_9PLEO</name>
<keyword evidence="2" id="KW-1185">Reference proteome</keyword>
<sequence>MASVPLAVYPDLPRAPISEITHWIQRIISRRHSETTGEKTTSQPTAISTFSVVDMSTTSRVMKPGDLAIEDVVELTQFLVRIDSSNPDFGSIPGPGETTIAQYIYAWLQYREIEAHWIEGTTGRPSVVGIVRGTGGGKSLMFNGHIDTVTVQTYADNGLSGKIEGGNIYGRGAADMKSGLACQMLALARAKSMKLAGDVILAAAADEESESKGTEDIIRAGWRADFAIIAEPTGMSIVTSHKGFALYEVDIFGVSAHGSRADLGIDAICKAGYFLVELDHHATQLQTSFIGDKSEAPNVHAGTIKGGEEIASYPAKCTIAIERRTVAGENAASAKAQLQDILEGLAKTVPHFKFELRSTFSRSSYAINRDHPYVHLVAAHAETAMGIKPNIRGETFWTDMALLSDAGVPGVVWGPKGYGLHADCDHTVAMAQLVWDLTGHDIGRTARKKKPRSLTYTGCWTCRQRRVKCDERPISCENCERAKRVCGGYDIRLVWATDERGRPVKCSGHRNAIGQHRQNASKASSLDIGVTDITGSDTEDLRRALVPSKLPSCQLPQSPPSESPTEVDVTSMSMQAEAYEEIEELTSSNELLLVDDLSNPVLEPISPSYFSNQPDEVMQEDLDNTVQLSGRLSDANEVLVSDLSLVDHGCKMYLPWAETNSPMIQDASCIGWGLSTSFDDLVSDLMVDEDSMGQLSRPNRCRSRWPSMANEIAPNVGHDLVLQGSPSTILLGQFSNHLCCFMQSISHRENPFRNIYLSTALDGSHFLNSGQIRTQQSLASISVYHSVLAVAAIHLAAQRVSASRAYIEKVACLHRTKALEAARAALRSKISSYRHVLTAILCLIIDGGVKDHWIHLEAASKLQKSNHKVTLISRQTQQLNTICSMLTLFARTAIYDHSPLPWRPDLLAADEHAQSGFPACVEFLYGMTPTITKAIYKTLRLSQCINFYRQQDLPEALLEECESLHDELSSWDIALECFSTIETTDSTLTEIMKAQATASYNATLIYYYRSIQHCQRNDLKKEQQEVLAAMNAVEDMKALSCDHVYSSGPVTWPAFIASCEAIGPDREAWARWWDRIQFYYMANYVKQKAIIESVWAQIDDYSDGMDWREVLSKMSVRVIPV</sequence>
<proteinExistence type="predicted"/>
<gene>
    <name evidence="1" type="ORF">OPT61_g3168</name>
</gene>